<feature type="signal peptide" evidence="1">
    <location>
        <begin position="1"/>
        <end position="28"/>
    </location>
</feature>
<reference evidence="3 4" key="1">
    <citation type="submission" date="2022-04" db="EMBL/GenBank/DDBJ databases">
        <title>Genome sequence of soybean root-associated Caulobacter segnis RL271.</title>
        <authorList>
            <person name="Longley R."/>
            <person name="Bonito G."/>
            <person name="Trigodet F."/>
            <person name="Crosson S."/>
            <person name="Fiebig A."/>
        </authorList>
    </citation>
    <scope>NUCLEOTIDE SEQUENCE [LARGE SCALE GENOMIC DNA]</scope>
    <source>
        <strain evidence="3 4">RL271</strain>
    </source>
</reference>
<sequence>MLDLSRTARRLSPVVAAALCLAACRAQGQTAASTAPLTPVEATVTGGTLRGYVEDGVRIFKGAPYAQAPVGDLRWRPPQPAKPWTGVRDAQVFGPDCMQNRVGWDDTQTKLPVSEDCLTLNVWAPADAKRAPVMVWIHGGGYVMGSGSQSVFDGAALARRGVVVVTFNYRLGRFGFFAHPALDAEHPDEPKANYGYMDQIAALAWVKANIAALGGDPNRVTIFGQSAGGGSVTQLMLIPQARGLFQQAIAQSGGGRDVWPLLAADRPGKVSAEAIGVAFADKAGLKNATAADLRALPAAKLLGKLDLLNMEEATFSGPVVDGRLVTGSAVEGFAAGRQAKVPLLIGANSDELGIIPGFLKGMFAGKTIAQLGLPEDRLLAIYGGKGALNNDLPSDATFVEPAHALAGLAAKGGQPVWTYSFGYVLEAKRKDWRGTPHSGDLGFAFDTLGKLKDAPTAADQAAAKRWADAWAAFARTGDPGWARYDPASDQRMTVTNDGAALAATPDRIRALGALRDAQAR</sequence>
<evidence type="ECO:0000313" key="3">
    <source>
        <dbReference type="EMBL" id="USQ94754.1"/>
    </source>
</evidence>
<dbReference type="InterPro" id="IPR002018">
    <property type="entry name" value="CarbesteraseB"/>
</dbReference>
<evidence type="ECO:0000313" key="4">
    <source>
        <dbReference type="Proteomes" id="UP001057520"/>
    </source>
</evidence>
<proteinExistence type="predicted"/>
<dbReference type="InterPro" id="IPR029058">
    <property type="entry name" value="AB_hydrolase_fold"/>
</dbReference>
<dbReference type="Pfam" id="PF00135">
    <property type="entry name" value="COesterase"/>
    <property type="match status" value="2"/>
</dbReference>
<dbReference type="InterPro" id="IPR050309">
    <property type="entry name" value="Type-B_Carboxylest/Lipase"/>
</dbReference>
<feature type="chain" id="PRO_5045818205" evidence="1">
    <location>
        <begin position="29"/>
        <end position="520"/>
    </location>
</feature>
<dbReference type="Gene3D" id="3.40.50.1820">
    <property type="entry name" value="alpha/beta hydrolase"/>
    <property type="match status" value="1"/>
</dbReference>
<evidence type="ECO:0000256" key="1">
    <source>
        <dbReference type="SAM" id="SignalP"/>
    </source>
</evidence>
<feature type="domain" description="Carboxylesterase type B" evidence="2">
    <location>
        <begin position="391"/>
        <end position="490"/>
    </location>
</feature>
<keyword evidence="4" id="KW-1185">Reference proteome</keyword>
<name>A0ABY4ZRB4_9CAUL</name>
<protein>
    <submittedName>
        <fullName evidence="3">Carboxylesterase family protein</fullName>
    </submittedName>
</protein>
<dbReference type="InterPro" id="IPR019819">
    <property type="entry name" value="Carboxylesterase_B_CS"/>
</dbReference>
<evidence type="ECO:0000259" key="2">
    <source>
        <dbReference type="Pfam" id="PF00135"/>
    </source>
</evidence>
<dbReference type="PROSITE" id="PS00941">
    <property type="entry name" value="CARBOXYLESTERASE_B_2"/>
    <property type="match status" value="1"/>
</dbReference>
<gene>
    <name evidence="3" type="ORF">MZV50_19580</name>
</gene>
<dbReference type="SUPFAM" id="SSF53474">
    <property type="entry name" value="alpha/beta-Hydrolases"/>
    <property type="match status" value="1"/>
</dbReference>
<accession>A0ABY4ZRB4</accession>
<keyword evidence="1" id="KW-0732">Signal</keyword>
<dbReference type="Proteomes" id="UP001057520">
    <property type="component" value="Chromosome"/>
</dbReference>
<dbReference type="PANTHER" id="PTHR11559">
    <property type="entry name" value="CARBOXYLESTERASE"/>
    <property type="match status" value="1"/>
</dbReference>
<feature type="domain" description="Carboxylesterase type B" evidence="2">
    <location>
        <begin position="43"/>
        <end position="354"/>
    </location>
</feature>
<organism evidence="3 4">
    <name type="scientific">Caulobacter segnis</name>
    <dbReference type="NCBI Taxonomy" id="88688"/>
    <lineage>
        <taxon>Bacteria</taxon>
        <taxon>Pseudomonadati</taxon>
        <taxon>Pseudomonadota</taxon>
        <taxon>Alphaproteobacteria</taxon>
        <taxon>Caulobacterales</taxon>
        <taxon>Caulobacteraceae</taxon>
        <taxon>Caulobacter</taxon>
    </lineage>
</organism>
<dbReference type="EMBL" id="CP096040">
    <property type="protein sequence ID" value="USQ94754.1"/>
    <property type="molecule type" value="Genomic_DNA"/>
</dbReference>